<reference evidence="2 3" key="1">
    <citation type="submission" date="2019-01" db="EMBL/GenBank/DDBJ databases">
        <title>Sequencing of cultivated peanut Arachis hypogaea provides insights into genome evolution and oil improvement.</title>
        <authorList>
            <person name="Chen X."/>
        </authorList>
    </citation>
    <scope>NUCLEOTIDE SEQUENCE [LARGE SCALE GENOMIC DNA]</scope>
    <source>
        <strain evidence="3">cv. Fuhuasheng</strain>
        <tissue evidence="2">Leaves</tissue>
    </source>
</reference>
<dbReference type="EMBL" id="SDMP01000017">
    <property type="protein sequence ID" value="RYR00297.1"/>
    <property type="molecule type" value="Genomic_DNA"/>
</dbReference>
<dbReference type="Proteomes" id="UP000289738">
    <property type="component" value="Chromosome B07"/>
</dbReference>
<evidence type="ECO:0000256" key="1">
    <source>
        <dbReference type="SAM" id="MobiDB-lite"/>
    </source>
</evidence>
<gene>
    <name evidence="2" type="ORF">Ahy_B07g088420</name>
</gene>
<organism evidence="2 3">
    <name type="scientific">Arachis hypogaea</name>
    <name type="common">Peanut</name>
    <dbReference type="NCBI Taxonomy" id="3818"/>
    <lineage>
        <taxon>Eukaryota</taxon>
        <taxon>Viridiplantae</taxon>
        <taxon>Streptophyta</taxon>
        <taxon>Embryophyta</taxon>
        <taxon>Tracheophyta</taxon>
        <taxon>Spermatophyta</taxon>
        <taxon>Magnoliopsida</taxon>
        <taxon>eudicotyledons</taxon>
        <taxon>Gunneridae</taxon>
        <taxon>Pentapetalae</taxon>
        <taxon>rosids</taxon>
        <taxon>fabids</taxon>
        <taxon>Fabales</taxon>
        <taxon>Fabaceae</taxon>
        <taxon>Papilionoideae</taxon>
        <taxon>50 kb inversion clade</taxon>
        <taxon>dalbergioids sensu lato</taxon>
        <taxon>Dalbergieae</taxon>
        <taxon>Pterocarpus clade</taxon>
        <taxon>Arachis</taxon>
    </lineage>
</organism>
<sequence>MQMQKKKQMQKAKQKKKQMLMQKQNRKQMQKKKQIQNHRQLVGDGATAAEQIGGGRNPAQPQIPLSLSFARCPPRVGLPFTATHSTAAEACMNDDDVFLYSRLPSPSLVAKANFSCRIFTRYSSPSEVTFTADNPMELALASSALLQSQLSRQNSSGMVLEPFRKGRVVTFWDNFDDEEQDDVGGSRADGSRTLSAREAVAAQETAEVAVAGEVVGEGEEDKVVQPVMMPLIDLFEETDKEMRLEGLRYILSDDEEFDEDGDGDDLKYRLYNRGY</sequence>
<accession>A0A444YEG6</accession>
<proteinExistence type="predicted"/>
<feature type="region of interest" description="Disordered" evidence="1">
    <location>
        <begin position="1"/>
        <end position="39"/>
    </location>
</feature>
<comment type="caution">
    <text evidence="2">The sequence shown here is derived from an EMBL/GenBank/DDBJ whole genome shotgun (WGS) entry which is preliminary data.</text>
</comment>
<name>A0A444YEG6_ARAHY</name>
<feature type="compositionally biased region" description="Basic residues" evidence="1">
    <location>
        <begin position="1"/>
        <end position="36"/>
    </location>
</feature>
<dbReference type="AlphaFoldDB" id="A0A444YEG6"/>
<evidence type="ECO:0000313" key="2">
    <source>
        <dbReference type="EMBL" id="RYR00297.1"/>
    </source>
</evidence>
<evidence type="ECO:0000313" key="3">
    <source>
        <dbReference type="Proteomes" id="UP000289738"/>
    </source>
</evidence>
<protein>
    <submittedName>
        <fullName evidence="2">Uncharacterized protein</fullName>
    </submittedName>
</protein>
<keyword evidence="3" id="KW-1185">Reference proteome</keyword>